<evidence type="ECO:0000256" key="4">
    <source>
        <dbReference type="ARBA" id="ARBA00023098"/>
    </source>
</evidence>
<dbReference type="InterPro" id="IPR000873">
    <property type="entry name" value="AMP-dep_synth/lig_dom"/>
</dbReference>
<gene>
    <name evidence="7" type="ORF">H9651_10715</name>
</gene>
<evidence type="ECO:0000256" key="5">
    <source>
        <dbReference type="ARBA" id="ARBA00032875"/>
    </source>
</evidence>
<organism evidence="7 8">
    <name type="scientific">Microbacterium pullorum</name>
    <dbReference type="NCBI Taxonomy" id="2762236"/>
    <lineage>
        <taxon>Bacteria</taxon>
        <taxon>Bacillati</taxon>
        <taxon>Actinomycetota</taxon>
        <taxon>Actinomycetes</taxon>
        <taxon>Micrococcales</taxon>
        <taxon>Microbacteriaceae</taxon>
        <taxon>Microbacterium</taxon>
    </lineage>
</organism>
<dbReference type="Pfam" id="PF23562">
    <property type="entry name" value="AMP-binding_C_3"/>
    <property type="match status" value="1"/>
</dbReference>
<dbReference type="PANTHER" id="PTHR43272:SF32">
    <property type="entry name" value="AMP-DEPENDENT SYNTHETASE_LIGASE DOMAIN-CONTAINING PROTEIN"/>
    <property type="match status" value="1"/>
</dbReference>
<evidence type="ECO:0000313" key="8">
    <source>
        <dbReference type="Proteomes" id="UP000648352"/>
    </source>
</evidence>
<keyword evidence="8" id="KW-1185">Reference proteome</keyword>
<dbReference type="EMBL" id="JACSQP010000005">
    <property type="protein sequence ID" value="MBD7958112.1"/>
    <property type="molecule type" value="Genomic_DNA"/>
</dbReference>
<evidence type="ECO:0000313" key="7">
    <source>
        <dbReference type="EMBL" id="MBD7958112.1"/>
    </source>
</evidence>
<dbReference type="PANTHER" id="PTHR43272">
    <property type="entry name" value="LONG-CHAIN-FATTY-ACID--COA LIGASE"/>
    <property type="match status" value="1"/>
</dbReference>
<proteinExistence type="inferred from homology"/>
<dbReference type="PROSITE" id="PS00455">
    <property type="entry name" value="AMP_BINDING"/>
    <property type="match status" value="1"/>
</dbReference>
<dbReference type="InterPro" id="IPR042099">
    <property type="entry name" value="ANL_N_sf"/>
</dbReference>
<dbReference type="Gene3D" id="3.40.50.12780">
    <property type="entry name" value="N-terminal domain of ligase-like"/>
    <property type="match status" value="1"/>
</dbReference>
<evidence type="ECO:0000256" key="2">
    <source>
        <dbReference type="ARBA" id="ARBA00022598"/>
    </source>
</evidence>
<evidence type="ECO:0000256" key="3">
    <source>
        <dbReference type="ARBA" id="ARBA00022832"/>
    </source>
</evidence>
<sequence>MAATIDTSFLQDLAPSLGVMLRRRVAKTPDREAYRFLRGADWVSVTWSEAAAEVAEVAAGLLALRLRREDRVAIVANTRYEWILADLAVMCAGGATTTVYPTTAAEDAAYILADAGCRFAIVEDADQLAKIMSHRGDLPALETIIAMDAAPGALSLDDVRRRGRELLAADPEAVNRATDAIGQGDLATLIYTSGTTGRPKGVRLTQLCWVYEGEALKALGFLRTDDVNFLWLPMSHSFGKVILSAQLAVGYATAIDGRVDKIIDNLAVIKPTFMGAAPRIFEKAYGKIVSTQEAEGGLKEKIFRTAFAVGAEYERRKAAGERIGAGLALRHRLFDRLVFAKVRERFGGRVRFFISGSAPLNREIAEWFHSAGILIIEGYGLTETTAGAFCGRPIDNKFGTVGRALPGSDVRIAPDGEIQLRGPHIMSGYNNLETETADAFTPDGWLRTGDQGTLDADGFLTITGRLKDLIKTSGGKIVVPGAVEAAFKALCPYVSQFLVFGDERPYCVALVTLDPDAIAAWCAENGVAAAGYSAQVSSPEVQQLVAGYIDQLNGRLNPWETVKRWTILDADLSIESGELTPSMKVKRGLVEQGQRERIGAMYAG</sequence>
<accession>A0ABR8S3P9</accession>
<name>A0ABR8S3P9_9MICO</name>
<keyword evidence="4" id="KW-0443">Lipid metabolism</keyword>
<protein>
    <recommendedName>
        <fullName evidence="5">Acyl-CoA synthetase</fullName>
    </recommendedName>
</protein>
<evidence type="ECO:0000259" key="6">
    <source>
        <dbReference type="Pfam" id="PF00501"/>
    </source>
</evidence>
<dbReference type="RefSeq" id="WP_191719286.1">
    <property type="nucleotide sequence ID" value="NZ_JACSQP010000005.1"/>
</dbReference>
<reference evidence="7 8" key="1">
    <citation type="submission" date="2020-08" db="EMBL/GenBank/DDBJ databases">
        <title>A Genomic Blueprint of the Chicken Gut Microbiome.</title>
        <authorList>
            <person name="Gilroy R."/>
            <person name="Ravi A."/>
            <person name="Getino M."/>
            <person name="Pursley I."/>
            <person name="Horton D.L."/>
            <person name="Alikhan N.-F."/>
            <person name="Baker D."/>
            <person name="Gharbi K."/>
            <person name="Hall N."/>
            <person name="Watson M."/>
            <person name="Adriaenssens E.M."/>
            <person name="Foster-Nyarko E."/>
            <person name="Jarju S."/>
            <person name="Secka A."/>
            <person name="Antonio M."/>
            <person name="Oren A."/>
            <person name="Chaudhuri R."/>
            <person name="La Ragione R.M."/>
            <person name="Hildebrand F."/>
            <person name="Pallen M.J."/>
        </authorList>
    </citation>
    <scope>NUCLEOTIDE SEQUENCE [LARGE SCALE GENOMIC DNA]</scope>
    <source>
        <strain evidence="7 8">Sa4CUA7</strain>
    </source>
</reference>
<evidence type="ECO:0000256" key="1">
    <source>
        <dbReference type="ARBA" id="ARBA00006432"/>
    </source>
</evidence>
<feature type="domain" description="AMP-dependent synthetase/ligase" evidence="6">
    <location>
        <begin position="21"/>
        <end position="429"/>
    </location>
</feature>
<dbReference type="InterPro" id="IPR020845">
    <property type="entry name" value="AMP-binding_CS"/>
</dbReference>
<keyword evidence="3" id="KW-0276">Fatty acid metabolism</keyword>
<comment type="caution">
    <text evidence="7">The sequence shown here is derived from an EMBL/GenBank/DDBJ whole genome shotgun (WGS) entry which is preliminary data.</text>
</comment>
<dbReference type="SUPFAM" id="SSF56801">
    <property type="entry name" value="Acetyl-CoA synthetase-like"/>
    <property type="match status" value="1"/>
</dbReference>
<dbReference type="Pfam" id="PF00501">
    <property type="entry name" value="AMP-binding"/>
    <property type="match status" value="1"/>
</dbReference>
<keyword evidence="2" id="KW-0436">Ligase</keyword>
<comment type="similarity">
    <text evidence="1">Belongs to the ATP-dependent AMP-binding enzyme family.</text>
</comment>
<dbReference type="CDD" id="cd05907">
    <property type="entry name" value="VL_LC_FACS_like"/>
    <property type="match status" value="1"/>
</dbReference>
<dbReference type="Proteomes" id="UP000648352">
    <property type="component" value="Unassembled WGS sequence"/>
</dbReference>